<dbReference type="Proteomes" id="UP000295724">
    <property type="component" value="Unassembled WGS sequence"/>
</dbReference>
<keyword evidence="3" id="KW-1185">Reference proteome</keyword>
<comment type="similarity">
    <text evidence="1">Belongs to the bactofilin family.</text>
</comment>
<dbReference type="AlphaFoldDB" id="A0A4R6XYU5"/>
<comment type="caution">
    <text evidence="2">The sequence shown here is derived from an EMBL/GenBank/DDBJ whole genome shotgun (WGS) entry which is preliminary data.</text>
</comment>
<dbReference type="Pfam" id="PF04519">
    <property type="entry name" value="Bactofilin"/>
    <property type="match status" value="1"/>
</dbReference>
<dbReference type="EMBL" id="SNZB01000001">
    <property type="protein sequence ID" value="TDR23427.1"/>
    <property type="molecule type" value="Genomic_DNA"/>
</dbReference>
<name>A0A4R6XYU5_9GAMM</name>
<evidence type="ECO:0000313" key="3">
    <source>
        <dbReference type="Proteomes" id="UP000295724"/>
    </source>
</evidence>
<evidence type="ECO:0000256" key="1">
    <source>
        <dbReference type="ARBA" id="ARBA00044755"/>
    </source>
</evidence>
<gene>
    <name evidence="2" type="ORF">C8D91_0288</name>
</gene>
<protein>
    <submittedName>
        <fullName evidence="2">Polymer-forming protein</fullName>
    </submittedName>
</protein>
<sequence>MFNSKNNKEKIMSNNNQTQNFATLIGQGTNVKGDLTFSGLMHVEGSIEGSIVSASDNDTLTISESGSISGTVKAGNLTISGTVEGDITSSGKIEVASQARINGNIFYVNIEMETGSQVNGKLIYQGGEVTPMIGKKPEKSEQNGK</sequence>
<proteinExistence type="inferred from homology"/>
<reference evidence="2 3" key="1">
    <citation type="submission" date="2019-03" db="EMBL/GenBank/DDBJ databases">
        <title>Genomic Encyclopedia of Type Strains, Phase IV (KMG-IV): sequencing the most valuable type-strain genomes for metagenomic binning, comparative biology and taxonomic classification.</title>
        <authorList>
            <person name="Goeker M."/>
        </authorList>
    </citation>
    <scope>NUCLEOTIDE SEQUENCE [LARGE SCALE GENOMIC DNA]</scope>
    <source>
        <strain evidence="2 3">DSM 25488</strain>
    </source>
</reference>
<organism evidence="2 3">
    <name type="scientific">Marinicella litoralis</name>
    <dbReference type="NCBI Taxonomy" id="644220"/>
    <lineage>
        <taxon>Bacteria</taxon>
        <taxon>Pseudomonadati</taxon>
        <taxon>Pseudomonadota</taxon>
        <taxon>Gammaproteobacteria</taxon>
        <taxon>Lysobacterales</taxon>
        <taxon>Marinicellaceae</taxon>
        <taxon>Marinicella</taxon>
    </lineage>
</organism>
<evidence type="ECO:0000313" key="2">
    <source>
        <dbReference type="EMBL" id="TDR23427.1"/>
    </source>
</evidence>
<dbReference type="PANTHER" id="PTHR35024">
    <property type="entry name" value="HYPOTHETICAL CYTOSOLIC PROTEIN"/>
    <property type="match status" value="1"/>
</dbReference>
<dbReference type="InterPro" id="IPR007607">
    <property type="entry name" value="BacA/B"/>
</dbReference>
<accession>A0A4R6XYU5</accession>
<dbReference type="PANTHER" id="PTHR35024:SF4">
    <property type="entry name" value="POLYMER-FORMING CYTOSKELETAL PROTEIN"/>
    <property type="match status" value="1"/>
</dbReference>